<dbReference type="VEuPathDB" id="MicrosporidiaDB:M153_12752000831"/>
<dbReference type="PROSITE" id="PS50880">
    <property type="entry name" value="TOPRIM"/>
    <property type="match status" value="1"/>
</dbReference>
<dbReference type="InterPro" id="IPR013760">
    <property type="entry name" value="Topo_IIA-like_dom_sf"/>
</dbReference>
<dbReference type="InterPro" id="IPR050634">
    <property type="entry name" value="DNA_Topoisomerase_II"/>
</dbReference>
<dbReference type="InterPro" id="IPR013506">
    <property type="entry name" value="Topo_IIA_bsu_dom2"/>
</dbReference>
<dbReference type="PRINTS" id="PR01158">
    <property type="entry name" value="TOPISMRASEII"/>
</dbReference>
<evidence type="ECO:0000256" key="8">
    <source>
        <dbReference type="ARBA" id="ARBA00023125"/>
    </source>
</evidence>
<dbReference type="InterPro" id="IPR001241">
    <property type="entry name" value="Topo_IIA"/>
</dbReference>
<comment type="subunit">
    <text evidence="10">Homodimer.</text>
</comment>
<feature type="non-terminal residue" evidence="12">
    <location>
        <position position="277"/>
    </location>
</feature>
<dbReference type="AlphaFoldDB" id="A0A0R0LRF0"/>
<dbReference type="SUPFAM" id="SSF56719">
    <property type="entry name" value="Type II DNA topoisomerase"/>
    <property type="match status" value="1"/>
</dbReference>
<dbReference type="FunFam" id="3.40.50.670:FF:000001">
    <property type="entry name" value="DNA topoisomerase 2"/>
    <property type="match status" value="1"/>
</dbReference>
<evidence type="ECO:0000256" key="10">
    <source>
        <dbReference type="RuleBase" id="RU362094"/>
    </source>
</evidence>
<keyword evidence="9 10" id="KW-0413">Isomerase</keyword>
<evidence type="ECO:0000256" key="4">
    <source>
        <dbReference type="ARBA" id="ARBA00011080"/>
    </source>
</evidence>
<dbReference type="Pfam" id="PF00204">
    <property type="entry name" value="DNA_gyraseB"/>
    <property type="match status" value="1"/>
</dbReference>
<feature type="domain" description="Toprim" evidence="11">
    <location>
        <begin position="184"/>
        <end position="254"/>
    </location>
</feature>
<evidence type="ECO:0000313" key="12">
    <source>
        <dbReference type="EMBL" id="KRH92066.1"/>
    </source>
</evidence>
<evidence type="ECO:0000256" key="9">
    <source>
        <dbReference type="ARBA" id="ARBA00023235"/>
    </source>
</evidence>
<dbReference type="Gene3D" id="3.30.230.10">
    <property type="match status" value="1"/>
</dbReference>
<dbReference type="InterPro" id="IPR006171">
    <property type="entry name" value="TOPRIM_dom"/>
</dbReference>
<organism evidence="12 13">
    <name type="scientific">Pseudoloma neurophilia</name>
    <dbReference type="NCBI Taxonomy" id="146866"/>
    <lineage>
        <taxon>Eukaryota</taxon>
        <taxon>Fungi</taxon>
        <taxon>Fungi incertae sedis</taxon>
        <taxon>Microsporidia</taxon>
        <taxon>Pseudoloma</taxon>
    </lineage>
</organism>
<dbReference type="Proteomes" id="UP000051530">
    <property type="component" value="Unassembled WGS sequence"/>
</dbReference>
<dbReference type="GO" id="GO:0005524">
    <property type="term" value="F:ATP binding"/>
    <property type="evidence" value="ECO:0007669"/>
    <property type="project" value="UniProtKB-UniRule"/>
</dbReference>
<dbReference type="EMBL" id="LGUB01001245">
    <property type="protein sequence ID" value="KRH92066.1"/>
    <property type="molecule type" value="Genomic_DNA"/>
</dbReference>
<keyword evidence="13" id="KW-1185">Reference proteome</keyword>
<evidence type="ECO:0000256" key="1">
    <source>
        <dbReference type="ARBA" id="ARBA00000185"/>
    </source>
</evidence>
<dbReference type="SUPFAM" id="SSF54211">
    <property type="entry name" value="Ribosomal protein S5 domain 2-like"/>
    <property type="match status" value="1"/>
</dbReference>
<dbReference type="InterPro" id="IPR001154">
    <property type="entry name" value="TopoII_euk"/>
</dbReference>
<feature type="non-terminal residue" evidence="12">
    <location>
        <position position="1"/>
    </location>
</feature>
<sequence length="277" mass="31153">NSICTIKGGTHVQYVLDQIIEPVIEKLKKKEKGLNIKPQFVKNNIFLFLNCLIENPSFDSQTKETLTLRSNAFGSSIGEIKPKIFLNILELIGENIINIAQQKNLQQLKKTGGNKKTKIQHKKLDDANKAGTKDSKKCSLFLTEGDSAKTFAMCGIESIKEGRNIFGAFPLKGKLINVRDASHEKIMKNEELNNLKKIIGLQHGKKYETVETLRYGTVIIMTDQDYDGSHIKGLLINFFEHYFPSLLKIEGFLKEFITPIIKATKIKRSRAGNNNGG</sequence>
<comment type="function">
    <text evidence="10">Control of topological states of DNA by transient breakage and subsequent rejoining of DNA strands. Topoisomerase II makes double-strand breaks.</text>
</comment>
<dbReference type="PANTHER" id="PTHR10169:SF38">
    <property type="entry name" value="DNA TOPOISOMERASE 2"/>
    <property type="match status" value="1"/>
</dbReference>
<comment type="catalytic activity">
    <reaction evidence="1 10">
        <text>ATP-dependent breakage, passage and rejoining of double-stranded DNA.</text>
        <dbReference type="EC" id="5.6.2.2"/>
    </reaction>
</comment>
<dbReference type="PANTHER" id="PTHR10169">
    <property type="entry name" value="DNA TOPOISOMERASE/GYRASE"/>
    <property type="match status" value="1"/>
</dbReference>
<keyword evidence="6 10" id="KW-0067">ATP-binding</keyword>
<proteinExistence type="inferred from homology"/>
<gene>
    <name evidence="12" type="ORF">M153_12752000831</name>
</gene>
<protein>
    <recommendedName>
        <fullName evidence="10">DNA topoisomerase 2</fullName>
        <ecNumber evidence="10">5.6.2.2</ecNumber>
    </recommendedName>
</protein>
<dbReference type="GO" id="GO:0000819">
    <property type="term" value="P:sister chromatid segregation"/>
    <property type="evidence" value="ECO:0007669"/>
    <property type="project" value="TreeGrafter"/>
</dbReference>
<evidence type="ECO:0000313" key="13">
    <source>
        <dbReference type="Proteomes" id="UP000051530"/>
    </source>
</evidence>
<comment type="similarity">
    <text evidence="4 10">Belongs to the type II topoisomerase family.</text>
</comment>
<dbReference type="GO" id="GO:0003677">
    <property type="term" value="F:DNA binding"/>
    <property type="evidence" value="ECO:0007669"/>
    <property type="project" value="UniProtKB-UniRule"/>
</dbReference>
<dbReference type="SMART" id="SM00433">
    <property type="entry name" value="TOP2c"/>
    <property type="match status" value="1"/>
</dbReference>
<dbReference type="GO" id="GO:0000712">
    <property type="term" value="P:resolution of meiotic recombination intermediates"/>
    <property type="evidence" value="ECO:0007669"/>
    <property type="project" value="TreeGrafter"/>
</dbReference>
<reference evidence="12 13" key="1">
    <citation type="submission" date="2015-07" db="EMBL/GenBank/DDBJ databases">
        <title>The genome of Pseudoloma neurophilia, a relevant intracellular parasite of the zebrafish.</title>
        <authorList>
            <person name="Ndikumana S."/>
            <person name="Pelin A."/>
            <person name="Sanders J."/>
            <person name="Corradi N."/>
        </authorList>
    </citation>
    <scope>NUCLEOTIDE SEQUENCE [LARGE SCALE GENOMIC DNA]</scope>
    <source>
        <strain evidence="12 13">MK1</strain>
    </source>
</reference>
<dbReference type="InterPro" id="IPR018522">
    <property type="entry name" value="TopoIIA_CS"/>
</dbReference>
<dbReference type="InterPro" id="IPR020568">
    <property type="entry name" value="Ribosomal_Su5_D2-typ_SF"/>
</dbReference>
<dbReference type="Gene3D" id="3.40.50.670">
    <property type="match status" value="1"/>
</dbReference>
<dbReference type="GO" id="GO:0003918">
    <property type="term" value="F:DNA topoisomerase type II (double strand cut, ATP-hydrolyzing) activity"/>
    <property type="evidence" value="ECO:0007669"/>
    <property type="project" value="UniProtKB-UniRule"/>
</dbReference>
<comment type="cofactor">
    <cofactor evidence="3">
        <name>Mg(2+)</name>
        <dbReference type="ChEBI" id="CHEBI:18420"/>
    </cofactor>
</comment>
<dbReference type="Pfam" id="PF01751">
    <property type="entry name" value="Toprim"/>
    <property type="match status" value="1"/>
</dbReference>
<comment type="cofactor">
    <cofactor evidence="2">
        <name>Ca(2+)</name>
        <dbReference type="ChEBI" id="CHEBI:29108"/>
    </cofactor>
</comment>
<evidence type="ECO:0000256" key="3">
    <source>
        <dbReference type="ARBA" id="ARBA00001946"/>
    </source>
</evidence>
<dbReference type="GO" id="GO:0005634">
    <property type="term" value="C:nucleus"/>
    <property type="evidence" value="ECO:0007669"/>
    <property type="project" value="TreeGrafter"/>
</dbReference>
<evidence type="ECO:0000256" key="5">
    <source>
        <dbReference type="ARBA" id="ARBA00022741"/>
    </source>
</evidence>
<evidence type="ECO:0000256" key="7">
    <source>
        <dbReference type="ARBA" id="ARBA00023029"/>
    </source>
</evidence>
<keyword evidence="5 10" id="KW-0547">Nucleotide-binding</keyword>
<dbReference type="EC" id="5.6.2.2" evidence="10"/>
<dbReference type="InterPro" id="IPR013759">
    <property type="entry name" value="Topo_IIA_B_C"/>
</dbReference>
<comment type="caution">
    <text evidence="12">The sequence shown here is derived from an EMBL/GenBank/DDBJ whole genome shotgun (WGS) entry which is preliminary data.</text>
</comment>
<accession>A0A0R0LRF0</accession>
<name>A0A0R0LRF0_9MICR</name>
<dbReference type="PROSITE" id="PS00177">
    <property type="entry name" value="TOPOISOMERASE_II"/>
    <property type="match status" value="1"/>
</dbReference>
<evidence type="ECO:0000256" key="6">
    <source>
        <dbReference type="ARBA" id="ARBA00022840"/>
    </source>
</evidence>
<dbReference type="InterPro" id="IPR014721">
    <property type="entry name" value="Ribsml_uS5_D2-typ_fold_subgr"/>
</dbReference>
<dbReference type="GO" id="GO:0006265">
    <property type="term" value="P:DNA topological change"/>
    <property type="evidence" value="ECO:0007669"/>
    <property type="project" value="UniProtKB-UniRule"/>
</dbReference>
<evidence type="ECO:0000256" key="2">
    <source>
        <dbReference type="ARBA" id="ARBA00001913"/>
    </source>
</evidence>
<evidence type="ECO:0000259" key="11">
    <source>
        <dbReference type="PROSITE" id="PS50880"/>
    </source>
</evidence>
<keyword evidence="7 10" id="KW-0799">Topoisomerase</keyword>
<keyword evidence="8 10" id="KW-0238">DNA-binding</keyword>
<dbReference type="OrthoDB" id="2194175at2759"/>